<reference evidence="2" key="1">
    <citation type="submission" date="2021-07" db="EMBL/GenBank/DDBJ databases">
        <authorList>
            <person name="Durling M."/>
        </authorList>
    </citation>
    <scope>NUCLEOTIDE SEQUENCE</scope>
</reference>
<name>A0A9N9M4A9_9HELO</name>
<organism evidence="2 3">
    <name type="scientific">Hymenoscyphus albidus</name>
    <dbReference type="NCBI Taxonomy" id="595503"/>
    <lineage>
        <taxon>Eukaryota</taxon>
        <taxon>Fungi</taxon>
        <taxon>Dikarya</taxon>
        <taxon>Ascomycota</taxon>
        <taxon>Pezizomycotina</taxon>
        <taxon>Leotiomycetes</taxon>
        <taxon>Helotiales</taxon>
        <taxon>Helotiaceae</taxon>
        <taxon>Hymenoscyphus</taxon>
    </lineage>
</organism>
<keyword evidence="3" id="KW-1185">Reference proteome</keyword>
<gene>
    <name evidence="2" type="ORF">HYALB_00006899</name>
</gene>
<feature type="region of interest" description="Disordered" evidence="1">
    <location>
        <begin position="27"/>
        <end position="46"/>
    </location>
</feature>
<accession>A0A9N9M4A9</accession>
<evidence type="ECO:0000313" key="2">
    <source>
        <dbReference type="EMBL" id="CAG8983932.1"/>
    </source>
</evidence>
<feature type="compositionally biased region" description="Basic and acidic residues" evidence="1">
    <location>
        <begin position="28"/>
        <end position="37"/>
    </location>
</feature>
<evidence type="ECO:0000256" key="1">
    <source>
        <dbReference type="SAM" id="MobiDB-lite"/>
    </source>
</evidence>
<proteinExistence type="predicted"/>
<dbReference type="Proteomes" id="UP000701801">
    <property type="component" value="Unassembled WGS sequence"/>
</dbReference>
<dbReference type="EMBL" id="CAJVRM010000744">
    <property type="protein sequence ID" value="CAG8983932.1"/>
    <property type="molecule type" value="Genomic_DNA"/>
</dbReference>
<sequence>MLFLARREGFGHWLRPPVAGLSLQECGGRGESRKSGFDTRQSGIDLLPKTPRLQEPRQQGSFIPSWHGPPGPPHDTRLNCALYSAHGPSVTSSLPHFWARMREEHEVTELISGLGTARVMQRMAMIMAADE</sequence>
<protein>
    <submittedName>
        <fullName evidence="2">Uncharacterized protein</fullName>
    </submittedName>
</protein>
<feature type="region of interest" description="Disordered" evidence="1">
    <location>
        <begin position="52"/>
        <end position="74"/>
    </location>
</feature>
<evidence type="ECO:0000313" key="3">
    <source>
        <dbReference type="Proteomes" id="UP000701801"/>
    </source>
</evidence>
<comment type="caution">
    <text evidence="2">The sequence shown here is derived from an EMBL/GenBank/DDBJ whole genome shotgun (WGS) entry which is preliminary data.</text>
</comment>
<dbReference type="AlphaFoldDB" id="A0A9N9M4A9"/>